<feature type="transmembrane region" description="Helical" evidence="6">
    <location>
        <begin position="1173"/>
        <end position="1198"/>
    </location>
</feature>
<dbReference type="GO" id="GO:0034704">
    <property type="term" value="C:calcium channel complex"/>
    <property type="evidence" value="ECO:0007669"/>
    <property type="project" value="TreeGrafter"/>
</dbReference>
<dbReference type="PROSITE" id="PS00018">
    <property type="entry name" value="EF_HAND_1"/>
    <property type="match status" value="2"/>
</dbReference>
<dbReference type="InterPro" id="IPR011992">
    <property type="entry name" value="EF-hand-dom_pair"/>
</dbReference>
<feature type="transmembrane region" description="Helical" evidence="6">
    <location>
        <begin position="931"/>
        <end position="948"/>
    </location>
</feature>
<comment type="subcellular location">
    <subcellularLocation>
        <location evidence="1">Membrane</location>
        <topology evidence="1">Multi-pass membrane protein</topology>
    </subcellularLocation>
</comment>
<dbReference type="GO" id="GO:0006874">
    <property type="term" value="P:intracellular calcium ion homeostasis"/>
    <property type="evidence" value="ECO:0007669"/>
    <property type="project" value="InterPro"/>
</dbReference>
<dbReference type="SMART" id="SM00054">
    <property type="entry name" value="EFh"/>
    <property type="match status" value="2"/>
</dbReference>
<keyword evidence="2 6" id="KW-0812">Transmembrane</keyword>
<dbReference type="Pfam" id="PF06459">
    <property type="entry name" value="RR_TM4-6"/>
    <property type="match status" value="1"/>
</dbReference>
<keyword evidence="4 6" id="KW-1133">Transmembrane helix</keyword>
<evidence type="ECO:0000313" key="8">
    <source>
        <dbReference type="EMBL" id="VDM96772.1"/>
    </source>
</evidence>
<dbReference type="InterPro" id="IPR018247">
    <property type="entry name" value="EF_Hand_1_Ca_BS"/>
</dbReference>
<dbReference type="PANTHER" id="PTHR46399">
    <property type="entry name" value="B30.2/SPRY DOMAIN-CONTAINING PROTEIN"/>
    <property type="match status" value="1"/>
</dbReference>
<feature type="domain" description="EF-hand" evidence="7">
    <location>
        <begin position="477"/>
        <end position="512"/>
    </location>
</feature>
<dbReference type="GO" id="GO:0006941">
    <property type="term" value="P:striated muscle contraction"/>
    <property type="evidence" value="ECO:0007669"/>
    <property type="project" value="TreeGrafter"/>
</dbReference>
<dbReference type="Pfam" id="PF00520">
    <property type="entry name" value="Ion_trans"/>
    <property type="match status" value="1"/>
</dbReference>
<dbReference type="Gene3D" id="1.10.238.10">
    <property type="entry name" value="EF-hand"/>
    <property type="match status" value="1"/>
</dbReference>
<dbReference type="OMA" id="SGFMQQC"/>
<sequence>MSTIPSSIQTEHPQTSMANAWKTMISNQRKRAVVACFRMVPLYGIPRHRAINFFLPAFSKLWLEEEDVGQDALIRELTSGDEGNEQIHIKSADDELLTDEKEEKYQLPPDPLRQLIQCFQRAATSEQSQTISIANDSLFVNFAQVMSKSIHIEEEEEGGEDEGEVDQAQKEEISQALRAEQAVLADRGAAIMCLMYLSASNGEPSDMVAEALQLGIHLLSGGNSDIQKMLIDYLQLKKDVRFFTSLAGLMNKCSVLNLEMFERQIKAEGLGMGAQLAAGDNQNLNDSEFTCSLFRFLQLTCEGHNSDFQNYLRTQPGHTTSVNLINCTVDYLLRLQESVMDFYWHYSSKEVIDEGGKEYFLRAIQVCSQVFNTLTESIQGPCTGNQMTLANSRLWDAINGFFFLFAHMMEKLYKNSTQLELLREFLNLQKDMIVLMLSMLEGNVLNGPIGKQMVDALVESEQNVEMILKFSDMFLKLKDLTTSQAFQDFDTNRDGWISPKEFQRAMESQKIEEITYLMMCTDVNNDGKVDYMEFTERFHNPARDIGFNVAVLLTNLKEHITNDPRLEKIVKQASSLLEYFDPYLGRIEIMGSSKRVEKIYFEIQESWLEQWSKQQIRLFRDSKNSFLFNVLQDDGGDQGKLEAFINFCEDTIFEMQHAAEISAGDAADSKIERAKKQRDYFLQQTSAGAKISATFKTGLDYGVNAANALKPSNVKRTLSTAATSLKSLTWAQMTFAIIALSTKVSMKLALFLYMVLCTLFRFGYYLMTPERDDVSPQYTTPVWPPVLQQHRSTNYDVFGVRLPSSDPQPTPPTLSTLTKTEERIFSQLTVMDYGSTNSPISVQQTESAFKTPQTAQQQTASSFYETQSVVGSAYCEQAATPVISEFDTAEFYEPKIAEQSAPRNRRSLLVRLFVNYNMLARNFKTIEKTTLYLAFFINVILLFHRVRIMHISSEPQESDEGDDNDDDMESVFITGMMLPYTSYEVTGWMLTQLLYWISVFHAVASFALLVSFYQLKIPLITFKREKEVARRLMFDGCWLTEEDDEERSLTDTIFWYIDRIVISSKSFPMKYWDKFVRRKTKQKFRDQVDEEILTTALGEDKPATDTTFDYRYTCWLWLGVILTNGQFLYRVHYLLCSALGVFVSPFFYAFHLIDVVLSFPMLKAILQSVTHNLQQLILTIMMTLVVVYLYTVLAFNFFRKFYVQEAEEGEEPDRKCHNMLTCFIYHFYAGVRAGGGIGDELESPYGDDLEYWRMLYDISFFFFVIVILLAIMQGLIIDAFGELRDQQESATEKLESSCFICDIGKETFDRLPRGFEIHTSKEHNFANYLFFLQHLVNKDETEYTGQETYVREKYDNRDWEFFPVGECFMKQYEDQLLQS</sequence>
<dbReference type="FunFam" id="1.10.287.70:FF:000017">
    <property type="entry name" value="ryanodine receptor isoform X2"/>
    <property type="match status" value="1"/>
</dbReference>
<evidence type="ECO:0000313" key="10">
    <source>
        <dbReference type="WBParaSite" id="TCLT_0000136801-mRNA-1"/>
    </source>
</evidence>
<dbReference type="GO" id="GO:0014808">
    <property type="term" value="P:release of sequestered calcium ion into cytosol by sarcoplasmic reticulum"/>
    <property type="evidence" value="ECO:0007669"/>
    <property type="project" value="TreeGrafter"/>
</dbReference>
<dbReference type="Pfam" id="PF13499">
    <property type="entry name" value="EF-hand_7"/>
    <property type="match status" value="1"/>
</dbReference>
<dbReference type="FunFam" id="1.10.238.10:FF:000132">
    <property type="entry name" value="Ryanodine receptor 44F"/>
    <property type="match status" value="1"/>
</dbReference>
<dbReference type="PANTHER" id="PTHR46399:SF8">
    <property type="entry name" value="B30.2_SPRY DOMAIN-CONTAINING PROTEIN"/>
    <property type="match status" value="1"/>
</dbReference>
<dbReference type="GO" id="GO:0033017">
    <property type="term" value="C:sarcoplasmic reticulum membrane"/>
    <property type="evidence" value="ECO:0007669"/>
    <property type="project" value="TreeGrafter"/>
</dbReference>
<dbReference type="GO" id="GO:0005219">
    <property type="term" value="F:ryanodine-sensitive calcium-release channel activity"/>
    <property type="evidence" value="ECO:0007669"/>
    <property type="project" value="InterPro"/>
</dbReference>
<dbReference type="Proteomes" id="UP000276776">
    <property type="component" value="Unassembled WGS sequence"/>
</dbReference>
<dbReference type="WBParaSite" id="TCLT_0000136801-mRNA-1">
    <property type="protein sequence ID" value="TCLT_0000136801-mRNA-1"/>
    <property type="gene ID" value="TCLT_0000136801"/>
</dbReference>
<dbReference type="PROSITE" id="PS50222">
    <property type="entry name" value="EF_HAND_2"/>
    <property type="match status" value="1"/>
</dbReference>
<dbReference type="Pfam" id="PF08454">
    <property type="entry name" value="RIH_assoc"/>
    <property type="match status" value="1"/>
</dbReference>
<evidence type="ECO:0000256" key="6">
    <source>
        <dbReference type="SAM" id="Phobius"/>
    </source>
</evidence>
<evidence type="ECO:0000256" key="1">
    <source>
        <dbReference type="ARBA" id="ARBA00004141"/>
    </source>
</evidence>
<dbReference type="InterPro" id="IPR013662">
    <property type="entry name" value="RIH_assoc-dom"/>
</dbReference>
<proteinExistence type="predicted"/>
<evidence type="ECO:0000259" key="7">
    <source>
        <dbReference type="PROSITE" id="PS50222"/>
    </source>
</evidence>
<dbReference type="InterPro" id="IPR009460">
    <property type="entry name" value="Ryanrecept_TM4-6"/>
</dbReference>
<dbReference type="InterPro" id="IPR015925">
    <property type="entry name" value="Ryanodine_IP3_receptor"/>
</dbReference>
<dbReference type="Gene3D" id="1.10.287.70">
    <property type="match status" value="1"/>
</dbReference>
<dbReference type="InterPro" id="IPR005821">
    <property type="entry name" value="Ion_trans_dom"/>
</dbReference>
<dbReference type="InterPro" id="IPR002048">
    <property type="entry name" value="EF_hand_dom"/>
</dbReference>
<dbReference type="STRING" id="103827.A0A0N5CMI6"/>
<evidence type="ECO:0000313" key="9">
    <source>
        <dbReference type="Proteomes" id="UP000276776"/>
    </source>
</evidence>
<accession>A0A0N5CMI6</accession>
<keyword evidence="5 6" id="KW-0472">Membrane</keyword>
<evidence type="ECO:0000256" key="2">
    <source>
        <dbReference type="ARBA" id="ARBA00022692"/>
    </source>
</evidence>
<reference evidence="10" key="1">
    <citation type="submission" date="2017-02" db="UniProtKB">
        <authorList>
            <consortium name="WormBaseParasite"/>
        </authorList>
    </citation>
    <scope>IDENTIFICATION</scope>
</reference>
<dbReference type="GO" id="GO:0005509">
    <property type="term" value="F:calcium ion binding"/>
    <property type="evidence" value="ECO:0007669"/>
    <property type="project" value="InterPro"/>
</dbReference>
<evidence type="ECO:0000256" key="5">
    <source>
        <dbReference type="ARBA" id="ARBA00023136"/>
    </source>
</evidence>
<dbReference type="CDD" id="cd00051">
    <property type="entry name" value="EFh"/>
    <property type="match status" value="1"/>
</dbReference>
<dbReference type="EMBL" id="UYYF01000168">
    <property type="protein sequence ID" value="VDM96772.1"/>
    <property type="molecule type" value="Genomic_DNA"/>
</dbReference>
<dbReference type="GO" id="GO:0030018">
    <property type="term" value="C:Z disc"/>
    <property type="evidence" value="ECO:0007669"/>
    <property type="project" value="TreeGrafter"/>
</dbReference>
<dbReference type="GO" id="GO:0005790">
    <property type="term" value="C:smooth endoplasmic reticulum"/>
    <property type="evidence" value="ECO:0007669"/>
    <property type="project" value="TreeGrafter"/>
</dbReference>
<evidence type="ECO:0000256" key="4">
    <source>
        <dbReference type="ARBA" id="ARBA00022989"/>
    </source>
</evidence>
<gene>
    <name evidence="8" type="ORF">TCLT_LOCUS1369</name>
</gene>
<dbReference type="OrthoDB" id="300855at2759"/>
<keyword evidence="3" id="KW-0106">Calcium</keyword>
<evidence type="ECO:0000256" key="3">
    <source>
        <dbReference type="ARBA" id="ARBA00022837"/>
    </source>
</evidence>
<feature type="transmembrane region" description="Helical" evidence="6">
    <location>
        <begin position="1258"/>
        <end position="1277"/>
    </location>
</feature>
<dbReference type="SUPFAM" id="SSF47473">
    <property type="entry name" value="EF-hand"/>
    <property type="match status" value="1"/>
</dbReference>
<protein>
    <submittedName>
        <fullName evidence="10">EF-hand domain-containing protein</fullName>
    </submittedName>
</protein>
<dbReference type="GO" id="GO:0042383">
    <property type="term" value="C:sarcolemma"/>
    <property type="evidence" value="ECO:0007669"/>
    <property type="project" value="TreeGrafter"/>
</dbReference>
<name>A0A0N5CMI6_THECL</name>
<reference evidence="8 9" key="2">
    <citation type="submission" date="2018-11" db="EMBL/GenBank/DDBJ databases">
        <authorList>
            <consortium name="Pathogen Informatics"/>
        </authorList>
    </citation>
    <scope>NUCLEOTIDE SEQUENCE [LARGE SCALE GENOMIC DNA]</scope>
</reference>
<keyword evidence="9" id="KW-1185">Reference proteome</keyword>
<organism evidence="10">
    <name type="scientific">Thelazia callipaeda</name>
    <name type="common">Oriental eyeworm</name>
    <name type="synonym">Parasitic nematode</name>
    <dbReference type="NCBI Taxonomy" id="103827"/>
    <lineage>
        <taxon>Eukaryota</taxon>
        <taxon>Metazoa</taxon>
        <taxon>Ecdysozoa</taxon>
        <taxon>Nematoda</taxon>
        <taxon>Chromadorea</taxon>
        <taxon>Rhabditida</taxon>
        <taxon>Spirurina</taxon>
        <taxon>Spiruromorpha</taxon>
        <taxon>Thelazioidea</taxon>
        <taxon>Thelaziidae</taxon>
        <taxon>Thelazia</taxon>
    </lineage>
</organism>
<feature type="transmembrane region" description="Helical" evidence="6">
    <location>
        <begin position="1131"/>
        <end position="1153"/>
    </location>
</feature>
<feature type="transmembrane region" description="Helical" evidence="6">
    <location>
        <begin position="993"/>
        <end position="1015"/>
    </location>
</feature>